<feature type="domain" description="HAMP" evidence="8">
    <location>
        <begin position="293"/>
        <end position="345"/>
    </location>
</feature>
<dbReference type="PROSITE" id="PS50885">
    <property type="entry name" value="HAMP"/>
    <property type="match status" value="2"/>
</dbReference>
<keyword evidence="6" id="KW-1133">Transmembrane helix</keyword>
<feature type="compositionally biased region" description="Low complexity" evidence="5">
    <location>
        <begin position="605"/>
        <end position="615"/>
    </location>
</feature>
<dbReference type="InterPro" id="IPR004089">
    <property type="entry name" value="MCPsignal_dom"/>
</dbReference>
<evidence type="ECO:0000256" key="3">
    <source>
        <dbReference type="PROSITE-ProRule" id="PRU00284"/>
    </source>
</evidence>
<protein>
    <submittedName>
        <fullName evidence="9">Methyl-accepting chemotaxis protein</fullName>
    </submittedName>
</protein>
<feature type="coiled-coil region" evidence="4">
    <location>
        <begin position="480"/>
        <end position="543"/>
    </location>
</feature>
<reference evidence="9 10" key="1">
    <citation type="submission" date="2023-07" db="EMBL/GenBank/DDBJ databases">
        <title>Genomic Encyclopedia of Type Strains, Phase IV (KMG-IV): sequencing the most valuable type-strain genomes for metagenomic binning, comparative biology and taxonomic classification.</title>
        <authorList>
            <person name="Goeker M."/>
        </authorList>
    </citation>
    <scope>NUCLEOTIDE SEQUENCE [LARGE SCALE GENOMIC DNA]</scope>
    <source>
        <strain evidence="9 10">DSM 100301</strain>
    </source>
</reference>
<feature type="transmembrane region" description="Helical" evidence="6">
    <location>
        <begin position="188"/>
        <end position="210"/>
    </location>
</feature>
<dbReference type="PRINTS" id="PR00260">
    <property type="entry name" value="CHEMTRNSDUCR"/>
</dbReference>
<feature type="domain" description="Methyl-accepting transducer" evidence="7">
    <location>
        <begin position="350"/>
        <end position="579"/>
    </location>
</feature>
<organism evidence="9 10">
    <name type="scientific">Rhizobium paknamense</name>
    <dbReference type="NCBI Taxonomy" id="1206817"/>
    <lineage>
        <taxon>Bacteria</taxon>
        <taxon>Pseudomonadati</taxon>
        <taxon>Pseudomonadota</taxon>
        <taxon>Alphaproteobacteria</taxon>
        <taxon>Hyphomicrobiales</taxon>
        <taxon>Rhizobiaceae</taxon>
        <taxon>Rhizobium/Agrobacterium group</taxon>
        <taxon>Rhizobium</taxon>
    </lineage>
</organism>
<dbReference type="EMBL" id="JAUSWH010000001">
    <property type="protein sequence ID" value="MDQ0454099.1"/>
    <property type="molecule type" value="Genomic_DNA"/>
</dbReference>
<dbReference type="PANTHER" id="PTHR43531:SF11">
    <property type="entry name" value="METHYL-ACCEPTING CHEMOTAXIS PROTEIN 3"/>
    <property type="match status" value="1"/>
</dbReference>
<evidence type="ECO:0000256" key="6">
    <source>
        <dbReference type="SAM" id="Phobius"/>
    </source>
</evidence>
<evidence type="ECO:0000256" key="2">
    <source>
        <dbReference type="ARBA" id="ARBA00029447"/>
    </source>
</evidence>
<feature type="region of interest" description="Disordered" evidence="5">
    <location>
        <begin position="605"/>
        <end position="636"/>
    </location>
</feature>
<dbReference type="SUPFAM" id="SSF158472">
    <property type="entry name" value="HAMP domain-like"/>
    <property type="match status" value="1"/>
</dbReference>
<dbReference type="InterPro" id="IPR051310">
    <property type="entry name" value="MCP_chemotaxis"/>
</dbReference>
<dbReference type="SMART" id="SM00304">
    <property type="entry name" value="HAMP"/>
    <property type="match status" value="2"/>
</dbReference>
<keyword evidence="6" id="KW-0472">Membrane</keyword>
<dbReference type="Pfam" id="PF00015">
    <property type="entry name" value="MCPsignal"/>
    <property type="match status" value="1"/>
</dbReference>
<feature type="region of interest" description="Disordered" evidence="5">
    <location>
        <begin position="268"/>
        <end position="290"/>
    </location>
</feature>
<keyword evidence="4" id="KW-0175">Coiled coil</keyword>
<sequence>MSILSRIGIGTKILGIVLPLCVIGIGASALLSLKFNDSLEVNKRFIDVDQAAAVTLSRITRNYQGVGYRAYEVYARPATSVGGQQALAKYKENREQLLTRIDEFRRLKPEYDATFLPVVEKTRKVLALVDQSVEAGAKDQNDLALSLLDQAGDLMTPVEDDLRKMLQKFVDQTATEASKLKSDADSSIRIILAGLGVVFALMIAATVIVLRKGILHPLHAVRQRMEALAKGETAAEVPGVDRADELGEMARALLVFRENALARIEAERRADEQRSLSEEERQARDAQKNREAEEIRFAVEQLGAGLRHLSDGDVAYRIETPFAERLDMLRRDFNESVMKLNQTLTAVGENARAIDAGANEIRAAADDLSRRTEQQAASVEETAAALEQITTTVKDSTRRAEDAGSLVERARTGAEHSGEVVRQAVEAMQEIEKSSAAIGNIIGVIDEIAFQTNLLALNAGVEAARAGEAGKGFAVVAQEVRELAQRSANAAKEIKTLVANSSAQVENGVSLVDRTGQALVQMVEEIQDINRNVRAIVEAAREQSVGLQEINTAVNSMDQGTQQNAAMVEQQTAASHSLAREAASLNELLSHFKLGQGAGQALRPATSAKPAEAAAVRPVTSTSAKPVAAAKGQRPITSPARAMASKLAQAFSGKATSAAAVEASWEEF</sequence>
<proteinExistence type="inferred from homology"/>
<dbReference type="CDD" id="cd11386">
    <property type="entry name" value="MCP_signal"/>
    <property type="match status" value="1"/>
</dbReference>
<evidence type="ECO:0000256" key="1">
    <source>
        <dbReference type="ARBA" id="ARBA00022500"/>
    </source>
</evidence>
<evidence type="ECO:0000256" key="5">
    <source>
        <dbReference type="SAM" id="MobiDB-lite"/>
    </source>
</evidence>
<dbReference type="InterPro" id="IPR004090">
    <property type="entry name" value="Chemotax_Me-accpt_rcpt"/>
</dbReference>
<dbReference type="InterPro" id="IPR003660">
    <property type="entry name" value="HAMP_dom"/>
</dbReference>
<evidence type="ECO:0000259" key="8">
    <source>
        <dbReference type="PROSITE" id="PS50885"/>
    </source>
</evidence>
<accession>A0ABU0I797</accession>
<gene>
    <name evidence="9" type="ORF">QO005_000414</name>
</gene>
<dbReference type="Gene3D" id="6.10.340.10">
    <property type="match status" value="1"/>
</dbReference>
<keyword evidence="1" id="KW-0145">Chemotaxis</keyword>
<keyword evidence="6" id="KW-0812">Transmembrane</keyword>
<comment type="caution">
    <text evidence="9">The sequence shown here is derived from an EMBL/GenBank/DDBJ whole genome shotgun (WGS) entry which is preliminary data.</text>
</comment>
<name>A0ABU0I797_9HYPH</name>
<dbReference type="PROSITE" id="PS50111">
    <property type="entry name" value="CHEMOTAXIS_TRANSDUC_2"/>
    <property type="match status" value="1"/>
</dbReference>
<dbReference type="Gene3D" id="1.10.287.950">
    <property type="entry name" value="Methyl-accepting chemotaxis protein"/>
    <property type="match status" value="1"/>
</dbReference>
<keyword evidence="3" id="KW-0807">Transducer</keyword>
<dbReference type="CDD" id="cd06225">
    <property type="entry name" value="HAMP"/>
    <property type="match status" value="1"/>
</dbReference>
<dbReference type="SUPFAM" id="SSF58104">
    <property type="entry name" value="Methyl-accepting chemotaxis protein (MCP) signaling domain"/>
    <property type="match status" value="1"/>
</dbReference>
<dbReference type="SMART" id="SM00283">
    <property type="entry name" value="MA"/>
    <property type="match status" value="1"/>
</dbReference>
<evidence type="ECO:0000259" key="7">
    <source>
        <dbReference type="PROSITE" id="PS50111"/>
    </source>
</evidence>
<evidence type="ECO:0000256" key="4">
    <source>
        <dbReference type="SAM" id="Coils"/>
    </source>
</evidence>
<feature type="domain" description="HAMP" evidence="8">
    <location>
        <begin position="212"/>
        <end position="265"/>
    </location>
</feature>
<evidence type="ECO:0000313" key="10">
    <source>
        <dbReference type="Proteomes" id="UP001235269"/>
    </source>
</evidence>
<evidence type="ECO:0000313" key="9">
    <source>
        <dbReference type="EMBL" id="MDQ0454099.1"/>
    </source>
</evidence>
<dbReference type="Pfam" id="PF00672">
    <property type="entry name" value="HAMP"/>
    <property type="match status" value="1"/>
</dbReference>
<comment type="similarity">
    <text evidence="2">Belongs to the methyl-accepting chemotaxis (MCP) protein family.</text>
</comment>
<feature type="transmembrane region" description="Helical" evidence="6">
    <location>
        <begin position="12"/>
        <end position="33"/>
    </location>
</feature>
<dbReference type="Proteomes" id="UP001235269">
    <property type="component" value="Unassembled WGS sequence"/>
</dbReference>
<keyword evidence="10" id="KW-1185">Reference proteome</keyword>
<dbReference type="PANTHER" id="PTHR43531">
    <property type="entry name" value="PROTEIN ICFG"/>
    <property type="match status" value="1"/>
</dbReference>
<dbReference type="RefSeq" id="WP_307156304.1">
    <property type="nucleotide sequence ID" value="NZ_JAUSWH010000001.1"/>
</dbReference>